<evidence type="ECO:0000256" key="1">
    <source>
        <dbReference type="SAM" id="MobiDB-lite"/>
    </source>
</evidence>
<accession>A0A2N0QZP2</accession>
<dbReference type="VEuPathDB" id="FungiDB:FUN_018243"/>
<reference evidence="2 3" key="1">
    <citation type="submission" date="2017-10" db="EMBL/GenBank/DDBJ databases">
        <title>Extensive intraspecific genome diversity in a model arbuscular mycorrhizal fungus.</title>
        <authorList>
            <person name="Chen E.C.H."/>
            <person name="Morin E."/>
            <person name="Baudet D."/>
            <person name="Noel J."/>
            <person name="Ndikumana S."/>
            <person name="Charron P."/>
            <person name="St-Onge C."/>
            <person name="Giorgi J."/>
            <person name="Grigoriev I.V."/>
            <person name="Roux C."/>
            <person name="Martin F.M."/>
            <person name="Corradi N."/>
        </authorList>
    </citation>
    <scope>NUCLEOTIDE SEQUENCE [LARGE SCALE GENOMIC DNA]</scope>
    <source>
        <strain evidence="2 3">A1</strain>
    </source>
</reference>
<evidence type="ECO:0000313" key="2">
    <source>
        <dbReference type="EMBL" id="PKC56532.1"/>
    </source>
</evidence>
<feature type="region of interest" description="Disordered" evidence="1">
    <location>
        <begin position="58"/>
        <end position="99"/>
    </location>
</feature>
<name>A0A2N0QZP2_9GLOM</name>
<dbReference type="EMBL" id="LLXH01002113">
    <property type="protein sequence ID" value="PKC56532.1"/>
    <property type="molecule type" value="Genomic_DNA"/>
</dbReference>
<gene>
    <name evidence="2" type="ORF">RhiirA1_542056</name>
</gene>
<protein>
    <submittedName>
        <fullName evidence="2">Uncharacterized protein</fullName>
    </submittedName>
</protein>
<reference evidence="2 3" key="2">
    <citation type="submission" date="2017-10" db="EMBL/GenBank/DDBJ databases">
        <title>Genome analyses suggest a sexual origin of heterokaryosis in a supposedly ancient asexual fungus.</title>
        <authorList>
            <person name="Corradi N."/>
            <person name="Sedzielewska K."/>
            <person name="Noel J."/>
            <person name="Charron P."/>
            <person name="Farinelli L."/>
            <person name="Marton T."/>
            <person name="Kruger M."/>
            <person name="Pelin A."/>
            <person name="Brachmann A."/>
            <person name="Corradi N."/>
        </authorList>
    </citation>
    <scope>NUCLEOTIDE SEQUENCE [LARGE SCALE GENOMIC DNA]</scope>
    <source>
        <strain evidence="2 3">A1</strain>
    </source>
</reference>
<dbReference type="AlphaFoldDB" id="A0A2N0QZP2"/>
<evidence type="ECO:0000313" key="3">
    <source>
        <dbReference type="Proteomes" id="UP000232688"/>
    </source>
</evidence>
<dbReference type="Proteomes" id="UP000232688">
    <property type="component" value="Unassembled WGS sequence"/>
</dbReference>
<comment type="caution">
    <text evidence="2">The sequence shown here is derived from an EMBL/GenBank/DDBJ whole genome shotgun (WGS) entry which is preliminary data.</text>
</comment>
<proteinExistence type="predicted"/>
<sequence>MKITMKMNEDEDEDVDVDVDDSVTNMFNEKSSSILENASLKINIIDIQLEKGFATNANKNAEPEGSATNANKNVKSSAKTPAPTGPSDDSTGPDLTDDL</sequence>
<dbReference type="VEuPathDB" id="FungiDB:RhiirFUN_019612"/>
<organism evidence="2 3">
    <name type="scientific">Rhizophagus irregularis</name>
    <dbReference type="NCBI Taxonomy" id="588596"/>
    <lineage>
        <taxon>Eukaryota</taxon>
        <taxon>Fungi</taxon>
        <taxon>Fungi incertae sedis</taxon>
        <taxon>Mucoromycota</taxon>
        <taxon>Glomeromycotina</taxon>
        <taxon>Glomeromycetes</taxon>
        <taxon>Glomerales</taxon>
        <taxon>Glomeraceae</taxon>
        <taxon>Rhizophagus</taxon>
    </lineage>
</organism>
<feature type="compositionally biased region" description="Polar residues" evidence="1">
    <location>
        <begin position="66"/>
        <end position="79"/>
    </location>
</feature>
<dbReference type="VEuPathDB" id="FungiDB:RhiirA1_542056"/>